<name>L0DJE8_SINAD</name>
<dbReference type="RefSeq" id="WP_015248055.1">
    <property type="nucleotide sequence ID" value="NC_019892.1"/>
</dbReference>
<accession>L0DJE8</accession>
<keyword evidence="2" id="KW-1185">Reference proteome</keyword>
<dbReference type="HOGENOM" id="CLU_2080187_0_0_0"/>
<dbReference type="OrthoDB" id="284146at2"/>
<sequence>MAERNATKAERLEEFRKRLTAAPACSDFDEAYHLICSTMNEVEDALTDIPNTPANWMVDGRMYPPQMDSVRGVEGRDDVMRFRSRGHNTLVGTNGSIAIQLLSGQVIFTKAGADGKEI</sequence>
<gene>
    <name evidence="1" type="ordered locus">Sinac_4778</name>
</gene>
<dbReference type="eggNOG" id="ENOG503376M">
    <property type="taxonomic scope" value="Bacteria"/>
</dbReference>
<dbReference type="Proteomes" id="UP000010798">
    <property type="component" value="Chromosome"/>
</dbReference>
<organism evidence="1 2">
    <name type="scientific">Singulisphaera acidiphila (strain ATCC BAA-1392 / DSM 18658 / VKM B-2454 / MOB10)</name>
    <dbReference type="NCBI Taxonomy" id="886293"/>
    <lineage>
        <taxon>Bacteria</taxon>
        <taxon>Pseudomonadati</taxon>
        <taxon>Planctomycetota</taxon>
        <taxon>Planctomycetia</taxon>
        <taxon>Isosphaerales</taxon>
        <taxon>Isosphaeraceae</taxon>
        <taxon>Singulisphaera</taxon>
    </lineage>
</organism>
<dbReference type="AlphaFoldDB" id="L0DJE8"/>
<reference evidence="1 2" key="1">
    <citation type="submission" date="2012-02" db="EMBL/GenBank/DDBJ databases">
        <title>Complete sequence of chromosome of Singulisphaera acidiphila DSM 18658.</title>
        <authorList>
            <consortium name="US DOE Joint Genome Institute (JGI-PGF)"/>
            <person name="Lucas S."/>
            <person name="Copeland A."/>
            <person name="Lapidus A."/>
            <person name="Glavina del Rio T."/>
            <person name="Dalin E."/>
            <person name="Tice H."/>
            <person name="Bruce D."/>
            <person name="Goodwin L."/>
            <person name="Pitluck S."/>
            <person name="Peters L."/>
            <person name="Ovchinnikova G."/>
            <person name="Chertkov O."/>
            <person name="Kyrpides N."/>
            <person name="Mavromatis K."/>
            <person name="Ivanova N."/>
            <person name="Brettin T."/>
            <person name="Detter J.C."/>
            <person name="Han C."/>
            <person name="Larimer F."/>
            <person name="Land M."/>
            <person name="Hauser L."/>
            <person name="Markowitz V."/>
            <person name="Cheng J.-F."/>
            <person name="Hugenholtz P."/>
            <person name="Woyke T."/>
            <person name="Wu D."/>
            <person name="Tindall B."/>
            <person name="Pomrenke H."/>
            <person name="Brambilla E."/>
            <person name="Klenk H.-P."/>
            <person name="Eisen J.A."/>
        </authorList>
    </citation>
    <scope>NUCLEOTIDE SEQUENCE [LARGE SCALE GENOMIC DNA]</scope>
    <source>
        <strain evidence="2">ATCC BAA-1392 / DSM 18658 / VKM B-2454 / MOB10</strain>
    </source>
</reference>
<evidence type="ECO:0000313" key="1">
    <source>
        <dbReference type="EMBL" id="AGA28943.1"/>
    </source>
</evidence>
<dbReference type="KEGG" id="saci:Sinac_4778"/>
<proteinExistence type="predicted"/>
<dbReference type="EMBL" id="CP003364">
    <property type="protein sequence ID" value="AGA28943.1"/>
    <property type="molecule type" value="Genomic_DNA"/>
</dbReference>
<protein>
    <submittedName>
        <fullName evidence="1">Uncharacterized protein</fullName>
    </submittedName>
</protein>
<evidence type="ECO:0000313" key="2">
    <source>
        <dbReference type="Proteomes" id="UP000010798"/>
    </source>
</evidence>